<reference evidence="1" key="1">
    <citation type="submission" date="2020-11" db="EMBL/GenBank/DDBJ databases">
        <authorList>
            <person name="Tran Van P."/>
        </authorList>
    </citation>
    <scope>NUCLEOTIDE SEQUENCE</scope>
</reference>
<protein>
    <submittedName>
        <fullName evidence="1">Uncharacterized protein</fullName>
    </submittedName>
</protein>
<proteinExistence type="predicted"/>
<dbReference type="AlphaFoldDB" id="A0A7R9I8A3"/>
<evidence type="ECO:0000313" key="1">
    <source>
        <dbReference type="EMBL" id="CAD7451417.1"/>
    </source>
</evidence>
<accession>A0A7R9I8A3</accession>
<gene>
    <name evidence="1" type="ORF">TBIB3V08_LOCUS13686</name>
</gene>
<name>A0A7R9I8A3_9NEOP</name>
<sequence length="79" mass="8571">MYAQGALCSSVCRGLPLLSDCPSCLRTLVVSTMTWRWGDHPNHANKGTHQPVPLSSNMATFPTVLKEGLQETGNTETLL</sequence>
<dbReference type="EMBL" id="OD592766">
    <property type="protein sequence ID" value="CAD7451417.1"/>
    <property type="molecule type" value="Genomic_DNA"/>
</dbReference>
<organism evidence="1">
    <name type="scientific">Timema bartmani</name>
    <dbReference type="NCBI Taxonomy" id="61472"/>
    <lineage>
        <taxon>Eukaryota</taxon>
        <taxon>Metazoa</taxon>
        <taxon>Ecdysozoa</taxon>
        <taxon>Arthropoda</taxon>
        <taxon>Hexapoda</taxon>
        <taxon>Insecta</taxon>
        <taxon>Pterygota</taxon>
        <taxon>Neoptera</taxon>
        <taxon>Polyneoptera</taxon>
        <taxon>Phasmatodea</taxon>
        <taxon>Timematodea</taxon>
        <taxon>Timematoidea</taxon>
        <taxon>Timematidae</taxon>
        <taxon>Timema</taxon>
    </lineage>
</organism>